<gene>
    <name evidence="2" type="ORF">V8G54_029250</name>
</gene>
<name>A0AAQ3MUI6_VIGMU</name>
<sequence length="145" mass="15721">MAKSSSTTLSHILSSSSSSSSSPSSSSIHSQTPKIQLLNLGSLSVKTATYTSLRDVLPYSAAAVNSPAANHYHVPIRNRLVKQAAWAYLQPMSTSPSGGPSGPHSFRRNPLATCLSFIYHHILPSLTRTLHRILHIFRCFLPVIL</sequence>
<organism evidence="2 3">
    <name type="scientific">Vigna mungo</name>
    <name type="common">Black gram</name>
    <name type="synonym">Phaseolus mungo</name>
    <dbReference type="NCBI Taxonomy" id="3915"/>
    <lineage>
        <taxon>Eukaryota</taxon>
        <taxon>Viridiplantae</taxon>
        <taxon>Streptophyta</taxon>
        <taxon>Embryophyta</taxon>
        <taxon>Tracheophyta</taxon>
        <taxon>Spermatophyta</taxon>
        <taxon>Magnoliopsida</taxon>
        <taxon>eudicotyledons</taxon>
        <taxon>Gunneridae</taxon>
        <taxon>Pentapetalae</taxon>
        <taxon>rosids</taxon>
        <taxon>fabids</taxon>
        <taxon>Fabales</taxon>
        <taxon>Fabaceae</taxon>
        <taxon>Papilionoideae</taxon>
        <taxon>50 kb inversion clade</taxon>
        <taxon>NPAAA clade</taxon>
        <taxon>indigoferoid/millettioid clade</taxon>
        <taxon>Phaseoleae</taxon>
        <taxon>Vigna</taxon>
    </lineage>
</organism>
<evidence type="ECO:0000256" key="1">
    <source>
        <dbReference type="SAM" id="MobiDB-lite"/>
    </source>
</evidence>
<dbReference type="PANTHER" id="PTHR34569:SF2">
    <property type="entry name" value="EXPRESSED PROTEIN"/>
    <property type="match status" value="1"/>
</dbReference>
<protein>
    <submittedName>
        <fullName evidence="2">Uncharacterized protein</fullName>
    </submittedName>
</protein>
<evidence type="ECO:0000313" key="3">
    <source>
        <dbReference type="Proteomes" id="UP001374535"/>
    </source>
</evidence>
<dbReference type="PANTHER" id="PTHR34569">
    <property type="entry name" value="EXPRESSED PROTEIN"/>
    <property type="match status" value="1"/>
</dbReference>
<dbReference type="Proteomes" id="UP001374535">
    <property type="component" value="Chromosome 9"/>
</dbReference>
<reference evidence="2 3" key="1">
    <citation type="journal article" date="2023" name="Life. Sci Alliance">
        <title>Evolutionary insights into 3D genome organization and epigenetic landscape of Vigna mungo.</title>
        <authorList>
            <person name="Junaid A."/>
            <person name="Singh B."/>
            <person name="Bhatia S."/>
        </authorList>
    </citation>
    <scope>NUCLEOTIDE SEQUENCE [LARGE SCALE GENOMIC DNA]</scope>
    <source>
        <strain evidence="2">Urdbean</strain>
    </source>
</reference>
<keyword evidence="3" id="KW-1185">Reference proteome</keyword>
<accession>A0AAQ3MUI6</accession>
<dbReference type="AlphaFoldDB" id="A0AAQ3MUI6"/>
<proteinExistence type="predicted"/>
<feature type="region of interest" description="Disordered" evidence="1">
    <location>
        <begin position="1"/>
        <end position="28"/>
    </location>
</feature>
<dbReference type="EMBL" id="CP144692">
    <property type="protein sequence ID" value="WVY97099.1"/>
    <property type="molecule type" value="Genomic_DNA"/>
</dbReference>
<evidence type="ECO:0000313" key="2">
    <source>
        <dbReference type="EMBL" id="WVY97099.1"/>
    </source>
</evidence>